<dbReference type="InterPro" id="IPR003767">
    <property type="entry name" value="Malate/L-lactate_DH-like"/>
</dbReference>
<keyword evidence="2 3" id="KW-0560">Oxidoreductase</keyword>
<proteinExistence type="inferred from homology"/>
<dbReference type="EC" id="1.1.1.-" evidence="3"/>
<name>A0A6J5B7D6_9BURK</name>
<dbReference type="Pfam" id="PF02615">
    <property type="entry name" value="Ldh_2"/>
    <property type="match status" value="1"/>
</dbReference>
<evidence type="ECO:0000256" key="2">
    <source>
        <dbReference type="ARBA" id="ARBA00023002"/>
    </source>
</evidence>
<dbReference type="GO" id="GO:0016491">
    <property type="term" value="F:oxidoreductase activity"/>
    <property type="evidence" value="ECO:0007669"/>
    <property type="project" value="UniProtKB-KW"/>
</dbReference>
<dbReference type="Gene3D" id="3.30.1370.60">
    <property type="entry name" value="Hypothetical oxidoreductase yiak, domain 2"/>
    <property type="match status" value="1"/>
</dbReference>
<sequence length="410" mass="43113">MKGGLNPSSSKRGLACHCVQPHAMRARLAERSSQCCALKADTWMTDNDRAQSTSPRIPADQLHACVRAIWQQAGSAPREAELVADHLVAANLTGHDSHGVGMIPRYVASLADGQLQLNLHAEVVKDAGAVLTVEGCKGFGQVVAFEAMEQGIARAQRIGICAVGLRDAHHIGRIGHWAEQCARAGLVSFHFVNVAGDPLVAPFGGADRRIGTNPFCAAYPRPGKPPLVLDFATSTVAYGKTRVAYNQGKQVPPGALIDDQGVPTVDPTVMHEAPFGSLTPFGGHKGFGLAAMCEIFSGALAGGFTTHADTLGTTNAIINCMLSVIIDPAAFDAPAAQAEADAFIEWVKASPLAAGAERIYEPGEPERVMRAQREAEGIPIDAATWTQICSAALAVGMSADDIAHWSGFLK</sequence>
<accession>A0A6J5B7D6</accession>
<dbReference type="PANTHER" id="PTHR11091:SF0">
    <property type="entry name" value="MALATE DEHYDROGENASE"/>
    <property type="match status" value="1"/>
</dbReference>
<dbReference type="InterPro" id="IPR043143">
    <property type="entry name" value="Mal/L-sulf/L-lact_DH-like_NADP"/>
</dbReference>
<dbReference type="InterPro" id="IPR036111">
    <property type="entry name" value="Mal/L-sulfo/L-lacto_DH-like_sf"/>
</dbReference>
<evidence type="ECO:0000313" key="3">
    <source>
        <dbReference type="EMBL" id="CAB3693243.1"/>
    </source>
</evidence>
<evidence type="ECO:0000256" key="1">
    <source>
        <dbReference type="ARBA" id="ARBA00006056"/>
    </source>
</evidence>
<dbReference type="SUPFAM" id="SSF89733">
    <property type="entry name" value="L-sulfolactate dehydrogenase-like"/>
    <property type="match status" value="1"/>
</dbReference>
<dbReference type="InterPro" id="IPR043144">
    <property type="entry name" value="Mal/L-sulf/L-lact_DH-like_ah"/>
</dbReference>
<dbReference type="EMBL" id="CADIJZ010000011">
    <property type="protein sequence ID" value="CAB3693243.1"/>
    <property type="molecule type" value="Genomic_DNA"/>
</dbReference>
<organism evidence="3 4">
    <name type="scientific">Paraburkholderia rhynchosiae</name>
    <dbReference type="NCBI Taxonomy" id="487049"/>
    <lineage>
        <taxon>Bacteria</taxon>
        <taxon>Pseudomonadati</taxon>
        <taxon>Pseudomonadota</taxon>
        <taxon>Betaproteobacteria</taxon>
        <taxon>Burkholderiales</taxon>
        <taxon>Burkholderiaceae</taxon>
        <taxon>Paraburkholderia</taxon>
    </lineage>
</organism>
<protein>
    <submittedName>
        <fullName evidence="3">Hydroxycarboxylate dehydrogenase B</fullName>
        <ecNumber evidence="3">1.1.1.-</ecNumber>
    </submittedName>
</protein>
<comment type="similarity">
    <text evidence="1">Belongs to the LDH2/MDH2 oxidoreductase family.</text>
</comment>
<dbReference type="Proteomes" id="UP000494205">
    <property type="component" value="Unassembled WGS sequence"/>
</dbReference>
<evidence type="ECO:0000313" key="4">
    <source>
        <dbReference type="Proteomes" id="UP000494205"/>
    </source>
</evidence>
<dbReference type="AlphaFoldDB" id="A0A6J5B7D6"/>
<dbReference type="Gene3D" id="1.20.5.460">
    <property type="entry name" value="Single helix bin"/>
    <property type="match status" value="1"/>
</dbReference>
<reference evidence="3 4" key="1">
    <citation type="submission" date="2020-04" db="EMBL/GenBank/DDBJ databases">
        <authorList>
            <person name="De Canck E."/>
        </authorList>
    </citation>
    <scope>NUCLEOTIDE SEQUENCE [LARGE SCALE GENOMIC DNA]</scope>
    <source>
        <strain evidence="3 4">LMG 27174</strain>
    </source>
</reference>
<dbReference type="NCBIfam" id="NF007504">
    <property type="entry name" value="PRK10098.1"/>
    <property type="match status" value="1"/>
</dbReference>
<gene>
    <name evidence="3" type="primary">hcxB</name>
    <name evidence="3" type="ORF">LMG27174_03277</name>
</gene>
<dbReference type="PANTHER" id="PTHR11091">
    <property type="entry name" value="OXIDOREDUCTASE-RELATED"/>
    <property type="match status" value="1"/>
</dbReference>
<dbReference type="Gene3D" id="1.10.1530.10">
    <property type="match status" value="2"/>
</dbReference>